<dbReference type="RefSeq" id="WP_162551649.1">
    <property type="nucleotide sequence ID" value="NZ_CP024845.1"/>
</dbReference>
<accession>A0A1H6VYS1</accession>
<dbReference type="GeneID" id="43932721"/>
<reference evidence="1 2" key="1">
    <citation type="submission" date="2016-10" db="EMBL/GenBank/DDBJ databases">
        <authorList>
            <person name="de Groot N.N."/>
        </authorList>
    </citation>
    <scope>NUCLEOTIDE SEQUENCE [LARGE SCALE GENOMIC DNA]</scope>
    <source>
        <strain evidence="1 2">DSM 22187</strain>
    </source>
</reference>
<dbReference type="KEGG" id="hae:halTADL_0415"/>
<evidence type="ECO:0000313" key="2">
    <source>
        <dbReference type="Proteomes" id="UP000198888"/>
    </source>
</evidence>
<name>A0A1H6VYS1_9EURY</name>
<gene>
    <name evidence="1" type="ORF">SAMN05444271_1208</name>
</gene>
<keyword evidence="2" id="KW-1185">Reference proteome</keyword>
<dbReference type="AlphaFoldDB" id="A0A1H6VYS1"/>
<proteinExistence type="predicted"/>
<dbReference type="EMBL" id="FNYR01000020">
    <property type="protein sequence ID" value="SEJ08244.1"/>
    <property type="molecule type" value="Genomic_DNA"/>
</dbReference>
<sequence length="52" mass="5799">MEVPDTDTVFRLQRLESMNTTERVRGWVNEGMIVEDIGNPLSIVSTTTTDSG</sequence>
<protein>
    <submittedName>
        <fullName evidence="1">Uncharacterized protein</fullName>
    </submittedName>
</protein>
<evidence type="ECO:0000313" key="1">
    <source>
        <dbReference type="EMBL" id="SEJ08244.1"/>
    </source>
</evidence>
<organism evidence="1 2">
    <name type="scientific">Halohasta litchfieldiae</name>
    <dbReference type="NCBI Taxonomy" id="1073996"/>
    <lineage>
        <taxon>Archaea</taxon>
        <taxon>Methanobacteriati</taxon>
        <taxon>Methanobacteriota</taxon>
        <taxon>Stenosarchaea group</taxon>
        <taxon>Halobacteria</taxon>
        <taxon>Halobacteriales</taxon>
        <taxon>Haloferacaceae</taxon>
        <taxon>Halohasta</taxon>
    </lineage>
</organism>
<dbReference type="Proteomes" id="UP000198888">
    <property type="component" value="Unassembled WGS sequence"/>
</dbReference>
<accession>A0A2H4PYP7</accession>